<dbReference type="InterPro" id="IPR001841">
    <property type="entry name" value="Znf_RING"/>
</dbReference>
<feature type="compositionally biased region" description="Basic and acidic residues" evidence="5">
    <location>
        <begin position="403"/>
        <end position="416"/>
    </location>
</feature>
<evidence type="ECO:0000256" key="1">
    <source>
        <dbReference type="ARBA" id="ARBA00022723"/>
    </source>
</evidence>
<dbReference type="PANTHER" id="PTHR46858:SF5">
    <property type="entry name" value="E3 UBIQUITIN-PROTEIN LIGASE APD1-RELATED"/>
    <property type="match status" value="1"/>
</dbReference>
<keyword evidence="1" id="KW-0479">Metal-binding</keyword>
<comment type="caution">
    <text evidence="7">The sequence shown here is derived from an EMBL/GenBank/DDBJ whole genome shotgun (WGS) entry which is preliminary data.</text>
</comment>
<accession>A0A921QAY8</accession>
<feature type="domain" description="RING-type" evidence="6">
    <location>
        <begin position="423"/>
        <end position="462"/>
    </location>
</feature>
<dbReference type="SMART" id="SM00184">
    <property type="entry name" value="RING"/>
    <property type="match status" value="1"/>
</dbReference>
<dbReference type="GO" id="GO:0008270">
    <property type="term" value="F:zinc ion binding"/>
    <property type="evidence" value="ECO:0007669"/>
    <property type="project" value="UniProtKB-KW"/>
</dbReference>
<dbReference type="PROSITE" id="PS50089">
    <property type="entry name" value="ZF_RING_2"/>
    <property type="match status" value="1"/>
</dbReference>
<evidence type="ECO:0000256" key="4">
    <source>
        <dbReference type="PROSITE-ProRule" id="PRU00175"/>
    </source>
</evidence>
<organism evidence="7 8">
    <name type="scientific">Sorghum bicolor</name>
    <name type="common">Sorghum</name>
    <name type="synonym">Sorghum vulgare</name>
    <dbReference type="NCBI Taxonomy" id="4558"/>
    <lineage>
        <taxon>Eukaryota</taxon>
        <taxon>Viridiplantae</taxon>
        <taxon>Streptophyta</taxon>
        <taxon>Embryophyta</taxon>
        <taxon>Tracheophyta</taxon>
        <taxon>Spermatophyta</taxon>
        <taxon>Magnoliopsida</taxon>
        <taxon>Liliopsida</taxon>
        <taxon>Poales</taxon>
        <taxon>Poaceae</taxon>
        <taxon>PACMAD clade</taxon>
        <taxon>Panicoideae</taxon>
        <taxon>Andropogonodae</taxon>
        <taxon>Andropogoneae</taxon>
        <taxon>Sorghinae</taxon>
        <taxon>Sorghum</taxon>
    </lineage>
</organism>
<reference evidence="7" key="2">
    <citation type="submission" date="2020-10" db="EMBL/GenBank/DDBJ databases">
        <authorList>
            <person name="Cooper E.A."/>
            <person name="Brenton Z.W."/>
            <person name="Flinn B.S."/>
            <person name="Jenkins J."/>
            <person name="Shu S."/>
            <person name="Flowers D."/>
            <person name="Luo F."/>
            <person name="Wang Y."/>
            <person name="Xia P."/>
            <person name="Barry K."/>
            <person name="Daum C."/>
            <person name="Lipzen A."/>
            <person name="Yoshinaga Y."/>
            <person name="Schmutz J."/>
            <person name="Saski C."/>
            <person name="Vermerris W."/>
            <person name="Kresovich S."/>
        </authorList>
    </citation>
    <scope>NUCLEOTIDE SEQUENCE</scope>
</reference>
<evidence type="ECO:0000256" key="2">
    <source>
        <dbReference type="ARBA" id="ARBA00022771"/>
    </source>
</evidence>
<evidence type="ECO:0000313" key="7">
    <source>
        <dbReference type="EMBL" id="KAG0518864.1"/>
    </source>
</evidence>
<dbReference type="InterPro" id="IPR032010">
    <property type="entry name" value="APD1-4_M"/>
</dbReference>
<feature type="region of interest" description="Disordered" evidence="5">
    <location>
        <begin position="390"/>
        <end position="416"/>
    </location>
</feature>
<dbReference type="AlphaFoldDB" id="A0A921QAY8"/>
<dbReference type="Pfam" id="PF16041">
    <property type="entry name" value="APD1-4_M"/>
    <property type="match status" value="1"/>
</dbReference>
<evidence type="ECO:0000259" key="6">
    <source>
        <dbReference type="PROSITE" id="PS50089"/>
    </source>
</evidence>
<evidence type="ECO:0000313" key="8">
    <source>
        <dbReference type="Proteomes" id="UP000807115"/>
    </source>
</evidence>
<reference evidence="7" key="1">
    <citation type="journal article" date="2019" name="BMC Genomics">
        <title>A new reference genome for Sorghum bicolor reveals high levels of sequence similarity between sweet and grain genotypes: implications for the genetics of sugar metabolism.</title>
        <authorList>
            <person name="Cooper E.A."/>
            <person name="Brenton Z.W."/>
            <person name="Flinn B.S."/>
            <person name="Jenkins J."/>
            <person name="Shu S."/>
            <person name="Flowers D."/>
            <person name="Luo F."/>
            <person name="Wang Y."/>
            <person name="Xia P."/>
            <person name="Barry K."/>
            <person name="Daum C."/>
            <person name="Lipzen A."/>
            <person name="Yoshinaga Y."/>
            <person name="Schmutz J."/>
            <person name="Saski C."/>
            <person name="Vermerris W."/>
            <person name="Kresovich S."/>
        </authorList>
    </citation>
    <scope>NUCLEOTIDE SEQUENCE</scope>
</reference>
<dbReference type="Proteomes" id="UP000807115">
    <property type="component" value="Chromosome 9"/>
</dbReference>
<sequence length="474" mass="52299">MPHHRLTPIHLHAPVFSSSITTSHAVPWSHDVHRRQRARLDGGNGVPLRLAPRLLPPRSPSIYHTRPTSCFNFLMVTWRTYVCSVHGVDAGLLQPRGAGRRPGVLAARAGQFSLRARHRGQRGRRVTRERRRSGALRAACGFAARRADRVAGVPSRRRAGQLSQGWTSGCSARSQYLLASGKSFHQNQWTYFLNKGARLQADYSVMSEDDVHLPLCIIIAQGKESFIRWTEMPSVHNSNSTLFWGLVQGNGTVEQTVNLSSEYYIAVRNLNNHHDTTVQLEFRIRALLYNTSGADYRCSPGPGHAICTYRLPFLGRNVAVLLSGHTERLNSDAQHVKLSYEPRWTVYVVGSVVLALVLLLLYEILDQLFGPCTGGGGGADLRRPLLAGKEDDGASLGSSYDSVSHDGSDDREPEERGEGGGGCVLCCDAPKDCFFLPCGHSATCYACGARVVEENGGCPFCRRKLKKVRRIFTV</sequence>
<evidence type="ECO:0000256" key="5">
    <source>
        <dbReference type="SAM" id="MobiDB-lite"/>
    </source>
</evidence>
<protein>
    <recommendedName>
        <fullName evidence="6">RING-type domain-containing protein</fullName>
    </recommendedName>
</protein>
<keyword evidence="2 4" id="KW-0863">Zinc-finger</keyword>
<dbReference type="InterPro" id="IPR013083">
    <property type="entry name" value="Znf_RING/FYVE/PHD"/>
</dbReference>
<proteinExistence type="predicted"/>
<name>A0A921QAY8_SORBI</name>
<dbReference type="EMBL" id="CM027688">
    <property type="protein sequence ID" value="KAG0518864.1"/>
    <property type="molecule type" value="Genomic_DNA"/>
</dbReference>
<dbReference type="SUPFAM" id="SSF57850">
    <property type="entry name" value="RING/U-box"/>
    <property type="match status" value="1"/>
</dbReference>
<gene>
    <name evidence="7" type="ORF">BDA96_09G213700</name>
</gene>
<dbReference type="Gene3D" id="3.30.40.10">
    <property type="entry name" value="Zinc/RING finger domain, C3HC4 (zinc finger)"/>
    <property type="match status" value="1"/>
</dbReference>
<evidence type="ECO:0000256" key="3">
    <source>
        <dbReference type="ARBA" id="ARBA00022833"/>
    </source>
</evidence>
<keyword evidence="3" id="KW-0862">Zinc</keyword>
<dbReference type="Pfam" id="PF13920">
    <property type="entry name" value="zf-C3HC4_3"/>
    <property type="match status" value="1"/>
</dbReference>
<dbReference type="PANTHER" id="PTHR46858">
    <property type="entry name" value="OS05G0521000 PROTEIN"/>
    <property type="match status" value="1"/>
</dbReference>